<dbReference type="Proteomes" id="UP001059934">
    <property type="component" value="Chromosome"/>
</dbReference>
<dbReference type="SUPFAM" id="SSF51735">
    <property type="entry name" value="NAD(P)-binding Rossmann-fold domains"/>
    <property type="match status" value="1"/>
</dbReference>
<gene>
    <name evidence="3" type="ORF">NYF23_10020</name>
</gene>
<dbReference type="InterPro" id="IPR020904">
    <property type="entry name" value="Sc_DH/Rdtase_CS"/>
</dbReference>
<dbReference type="PRINTS" id="PR00080">
    <property type="entry name" value="SDRFAMILY"/>
</dbReference>
<evidence type="ECO:0000313" key="3">
    <source>
        <dbReference type="EMBL" id="UVW34351.1"/>
    </source>
</evidence>
<dbReference type="PROSITE" id="PS00061">
    <property type="entry name" value="ADH_SHORT"/>
    <property type="match status" value="1"/>
</dbReference>
<evidence type="ECO:0000256" key="2">
    <source>
        <dbReference type="RuleBase" id="RU000363"/>
    </source>
</evidence>
<dbReference type="Pfam" id="PF00106">
    <property type="entry name" value="adh_short"/>
    <property type="match status" value="1"/>
</dbReference>
<comment type="similarity">
    <text evidence="1 2">Belongs to the short-chain dehydrogenases/reductases (SDR) family.</text>
</comment>
<dbReference type="NCBIfam" id="NF005559">
    <property type="entry name" value="PRK07231.1"/>
    <property type="match status" value="1"/>
</dbReference>
<dbReference type="InterPro" id="IPR002347">
    <property type="entry name" value="SDR_fam"/>
</dbReference>
<dbReference type="CDD" id="cd05233">
    <property type="entry name" value="SDR_c"/>
    <property type="match status" value="1"/>
</dbReference>
<dbReference type="InterPro" id="IPR036291">
    <property type="entry name" value="NAD(P)-bd_dom_sf"/>
</dbReference>
<keyword evidence="4" id="KW-1185">Reference proteome</keyword>
<reference evidence="3" key="1">
    <citation type="submission" date="2022-08" db="EMBL/GenBank/DDBJ databases">
        <title>Catabolic pathway analysis in culturable SAR92 clade bacteria reveals their overlooked roles in DMSP degradation in coastal seas.</title>
        <authorList>
            <person name="He X."/>
            <person name="Zhang X."/>
            <person name="Zhang Y."/>
        </authorList>
    </citation>
    <scope>NUCLEOTIDE SEQUENCE</scope>
    <source>
        <strain evidence="3">H455</strain>
    </source>
</reference>
<organism evidence="3 4">
    <name type="scientific">SAR92 clade bacterium H455</name>
    <dbReference type="NCBI Taxonomy" id="2974818"/>
    <lineage>
        <taxon>Bacteria</taxon>
        <taxon>Pseudomonadati</taxon>
        <taxon>Pseudomonadota</taxon>
        <taxon>Gammaproteobacteria</taxon>
        <taxon>Cellvibrionales</taxon>
        <taxon>Porticoccaceae</taxon>
        <taxon>SAR92 clade</taxon>
    </lineage>
</organism>
<dbReference type="PRINTS" id="PR00081">
    <property type="entry name" value="GDHRDH"/>
</dbReference>
<protein>
    <submittedName>
        <fullName evidence="3">SDR family oxidoreductase</fullName>
    </submittedName>
</protein>
<sequence length="268" mass="29008">MERILNKKTAFITGGGQGIGRGIALKLAEAGANIVIAQRNQETAKSVIDEIQLMGREATAIYIDVTDKESVEKCIAKSLKAFPEIQIIINNAGSLQKNIGDFTSESDFDLCYNVNLKGIWNVAVQFSEHLAKHRQGKIINISSTGGRGPDPLFPAYCASKSAAINLTQSLAIKFASHNVNVNAICPGIIWTPMWEKIEQFLCDENRLTSNNNGAIFNSYTKQIPLGRPQTSEDIGNAAVFLASKYSCNITGQSIDIDGGELLASSTRP</sequence>
<evidence type="ECO:0000313" key="4">
    <source>
        <dbReference type="Proteomes" id="UP001059934"/>
    </source>
</evidence>
<proteinExistence type="inferred from homology"/>
<name>A0ABY5TP23_9GAMM</name>
<dbReference type="PANTHER" id="PTHR42760">
    <property type="entry name" value="SHORT-CHAIN DEHYDROGENASES/REDUCTASES FAMILY MEMBER"/>
    <property type="match status" value="1"/>
</dbReference>
<dbReference type="Gene3D" id="3.40.50.720">
    <property type="entry name" value="NAD(P)-binding Rossmann-like Domain"/>
    <property type="match status" value="1"/>
</dbReference>
<dbReference type="EMBL" id="CP103416">
    <property type="protein sequence ID" value="UVW34351.1"/>
    <property type="molecule type" value="Genomic_DNA"/>
</dbReference>
<evidence type="ECO:0000256" key="1">
    <source>
        <dbReference type="ARBA" id="ARBA00006484"/>
    </source>
</evidence>
<accession>A0ABY5TP23</accession>